<protein>
    <submittedName>
        <fullName evidence="1">Uncharacterized protein</fullName>
    </submittedName>
</protein>
<accession>A0A8J5SB48</accession>
<dbReference type="EMBL" id="JAAALK010000288">
    <property type="protein sequence ID" value="KAG8054096.1"/>
    <property type="molecule type" value="Genomic_DNA"/>
</dbReference>
<keyword evidence="2" id="KW-1185">Reference proteome</keyword>
<dbReference type="Proteomes" id="UP000729402">
    <property type="component" value="Unassembled WGS sequence"/>
</dbReference>
<proteinExistence type="predicted"/>
<reference evidence="1" key="1">
    <citation type="journal article" date="2021" name="bioRxiv">
        <title>Whole Genome Assembly and Annotation of Northern Wild Rice, Zizania palustris L., Supports a Whole Genome Duplication in the Zizania Genus.</title>
        <authorList>
            <person name="Haas M."/>
            <person name="Kono T."/>
            <person name="Macchietto M."/>
            <person name="Millas R."/>
            <person name="McGilp L."/>
            <person name="Shao M."/>
            <person name="Duquette J."/>
            <person name="Hirsch C.N."/>
            <person name="Kimball J."/>
        </authorList>
    </citation>
    <scope>NUCLEOTIDE SEQUENCE</scope>
    <source>
        <tissue evidence="1">Fresh leaf tissue</tissue>
    </source>
</reference>
<evidence type="ECO:0000313" key="2">
    <source>
        <dbReference type="Proteomes" id="UP000729402"/>
    </source>
</evidence>
<reference evidence="1" key="2">
    <citation type="submission" date="2021-02" db="EMBL/GenBank/DDBJ databases">
        <authorList>
            <person name="Kimball J.A."/>
            <person name="Haas M.W."/>
            <person name="Macchietto M."/>
            <person name="Kono T."/>
            <person name="Duquette J."/>
            <person name="Shao M."/>
        </authorList>
    </citation>
    <scope>NUCLEOTIDE SEQUENCE</scope>
    <source>
        <tissue evidence="1">Fresh leaf tissue</tissue>
    </source>
</reference>
<name>A0A8J5SB48_ZIZPA</name>
<organism evidence="1 2">
    <name type="scientific">Zizania palustris</name>
    <name type="common">Northern wild rice</name>
    <dbReference type="NCBI Taxonomy" id="103762"/>
    <lineage>
        <taxon>Eukaryota</taxon>
        <taxon>Viridiplantae</taxon>
        <taxon>Streptophyta</taxon>
        <taxon>Embryophyta</taxon>
        <taxon>Tracheophyta</taxon>
        <taxon>Spermatophyta</taxon>
        <taxon>Magnoliopsida</taxon>
        <taxon>Liliopsida</taxon>
        <taxon>Poales</taxon>
        <taxon>Poaceae</taxon>
        <taxon>BOP clade</taxon>
        <taxon>Oryzoideae</taxon>
        <taxon>Oryzeae</taxon>
        <taxon>Zizaniinae</taxon>
        <taxon>Zizania</taxon>
    </lineage>
</organism>
<dbReference type="AlphaFoldDB" id="A0A8J5SB48"/>
<comment type="caution">
    <text evidence="1">The sequence shown here is derived from an EMBL/GenBank/DDBJ whole genome shotgun (WGS) entry which is preliminary data.</text>
</comment>
<evidence type="ECO:0000313" key="1">
    <source>
        <dbReference type="EMBL" id="KAG8054096.1"/>
    </source>
</evidence>
<gene>
    <name evidence="1" type="ORF">GUJ93_ZPchr0001g29371</name>
</gene>
<sequence length="107" mass="12274">MMRREGRTWRRIITREGEVGDAVMPLLLLLLLLLVNGELSLSLSATEVGDVLGSPPLFPYAREHLLLHGHRHRHRHQEPTDIFRMLQNTKANKLEATFLQESATIKD</sequence>